<dbReference type="GO" id="GO:0005829">
    <property type="term" value="C:cytosol"/>
    <property type="evidence" value="ECO:0007669"/>
    <property type="project" value="TreeGrafter"/>
</dbReference>
<dbReference type="STRING" id="617002.SAMN05660653_01749"/>
<accession>A0A1G6CV85</accession>
<dbReference type="Proteomes" id="UP000198771">
    <property type="component" value="Unassembled WGS sequence"/>
</dbReference>
<dbReference type="InterPro" id="IPR003682">
    <property type="entry name" value="rRNA_ssu_MeTfrase_G"/>
</dbReference>
<feature type="binding site" evidence="6">
    <location>
        <position position="90"/>
    </location>
    <ligand>
        <name>S-adenosyl-L-methionine</name>
        <dbReference type="ChEBI" id="CHEBI:59789"/>
    </ligand>
</feature>
<evidence type="ECO:0000313" key="7">
    <source>
        <dbReference type="EMBL" id="SDB36788.1"/>
    </source>
</evidence>
<evidence type="ECO:0000256" key="2">
    <source>
        <dbReference type="ARBA" id="ARBA00022552"/>
    </source>
</evidence>
<keyword evidence="5 6" id="KW-0949">S-adenosyl-L-methionine</keyword>
<evidence type="ECO:0000256" key="5">
    <source>
        <dbReference type="ARBA" id="ARBA00022691"/>
    </source>
</evidence>
<dbReference type="Gene3D" id="3.40.50.150">
    <property type="entry name" value="Vaccinia Virus protein VP39"/>
    <property type="match status" value="1"/>
</dbReference>
<comment type="subcellular location">
    <subcellularLocation>
        <location evidence="6">Cytoplasm</location>
    </subcellularLocation>
</comment>
<feature type="binding site" evidence="6">
    <location>
        <begin position="141"/>
        <end position="142"/>
    </location>
    <ligand>
        <name>S-adenosyl-L-methionine</name>
        <dbReference type="ChEBI" id="CHEBI:59789"/>
    </ligand>
</feature>
<keyword evidence="3 6" id="KW-0489">Methyltransferase</keyword>
<evidence type="ECO:0000256" key="1">
    <source>
        <dbReference type="ARBA" id="ARBA00022490"/>
    </source>
</evidence>
<proteinExistence type="inferred from homology"/>
<name>A0A1G6CV85_9BACT</name>
<dbReference type="Pfam" id="PF02527">
    <property type="entry name" value="GidB"/>
    <property type="match status" value="1"/>
</dbReference>
<keyword evidence="8" id="KW-1185">Reference proteome</keyword>
<dbReference type="EC" id="2.1.1.-" evidence="6"/>
<keyword evidence="1 6" id="KW-0963">Cytoplasm</keyword>
<comment type="function">
    <text evidence="6">Specifically methylates the N7 position of a guanine in 16S rRNA.</text>
</comment>
<dbReference type="CDD" id="cd02440">
    <property type="entry name" value="AdoMet_MTases"/>
    <property type="match status" value="1"/>
</dbReference>
<dbReference type="GO" id="GO:0070043">
    <property type="term" value="F:rRNA (guanine-N7-)-methyltransferase activity"/>
    <property type="evidence" value="ECO:0007669"/>
    <property type="project" value="UniProtKB-UniRule"/>
</dbReference>
<dbReference type="RefSeq" id="WP_092120164.1">
    <property type="nucleotide sequence ID" value="NZ_FMXO01000009.1"/>
</dbReference>
<dbReference type="AlphaFoldDB" id="A0A1G6CV85"/>
<organism evidence="7 8">
    <name type="scientific">Desulfonatronum thiosulfatophilum</name>
    <dbReference type="NCBI Taxonomy" id="617002"/>
    <lineage>
        <taxon>Bacteria</taxon>
        <taxon>Pseudomonadati</taxon>
        <taxon>Thermodesulfobacteriota</taxon>
        <taxon>Desulfovibrionia</taxon>
        <taxon>Desulfovibrionales</taxon>
        <taxon>Desulfonatronaceae</taxon>
        <taxon>Desulfonatronum</taxon>
    </lineage>
</organism>
<gene>
    <name evidence="6" type="primary">rsmG</name>
    <name evidence="7" type="ORF">SAMN05660653_01749</name>
</gene>
<dbReference type="PANTHER" id="PTHR31760">
    <property type="entry name" value="S-ADENOSYL-L-METHIONINE-DEPENDENT METHYLTRANSFERASES SUPERFAMILY PROTEIN"/>
    <property type="match status" value="1"/>
</dbReference>
<sequence>MAAQKTSIAVPTPNQIADAAVSLGRVLDGEQVLGLSRYLELLLVWNQRMNLVGPQDWHTILADLIADSWHLADFLNSLNLPEAPCTVDLGAGAGLPGLPLRLFWPHGVYHLVEIRRKRTAFLLQVLSAMQLQRTFVRPQRAEQALPALAPVDLCLSRAFLPWPELLKLVKPWLARGAAVVIMANEPVPSVMPPDWVATGSHRYTGSDKDRYFWSLVPANISR</sequence>
<dbReference type="OrthoDB" id="9808773at2"/>
<keyword evidence="2 6" id="KW-0698">rRNA processing</keyword>
<evidence type="ECO:0000256" key="4">
    <source>
        <dbReference type="ARBA" id="ARBA00022679"/>
    </source>
</evidence>
<reference evidence="7 8" key="1">
    <citation type="submission" date="2016-10" db="EMBL/GenBank/DDBJ databases">
        <authorList>
            <person name="de Groot N.N."/>
        </authorList>
    </citation>
    <scope>NUCLEOTIDE SEQUENCE [LARGE SCALE GENOMIC DNA]</scope>
    <source>
        <strain evidence="7 8">ASO4-2</strain>
    </source>
</reference>
<dbReference type="HAMAP" id="MF_00074">
    <property type="entry name" value="16SrRNA_methyltr_G"/>
    <property type="match status" value="1"/>
</dbReference>
<comment type="similarity">
    <text evidence="6">Belongs to the methyltransferase superfamily. RNA methyltransferase RsmG family.</text>
</comment>
<comment type="caution">
    <text evidence="6">Lacks conserved residue(s) required for the propagation of feature annotation.</text>
</comment>
<evidence type="ECO:0000313" key="8">
    <source>
        <dbReference type="Proteomes" id="UP000198771"/>
    </source>
</evidence>
<feature type="binding site" evidence="6">
    <location>
        <position position="95"/>
    </location>
    <ligand>
        <name>S-adenosyl-L-methionine</name>
        <dbReference type="ChEBI" id="CHEBI:59789"/>
    </ligand>
</feature>
<evidence type="ECO:0000256" key="3">
    <source>
        <dbReference type="ARBA" id="ARBA00022603"/>
    </source>
</evidence>
<protein>
    <recommendedName>
        <fullName evidence="6">Ribosomal RNA small subunit methyltransferase G</fullName>
        <ecNumber evidence="6">2.1.1.-</ecNumber>
    </recommendedName>
    <alternativeName>
        <fullName evidence="6">16S rRNA 7-methylguanosine methyltransferase</fullName>
        <shortName evidence="6">16S rRNA m7G methyltransferase</shortName>
    </alternativeName>
</protein>
<dbReference type="EMBL" id="FMXO01000009">
    <property type="protein sequence ID" value="SDB36788.1"/>
    <property type="molecule type" value="Genomic_DNA"/>
</dbReference>
<feature type="binding site" evidence="6">
    <location>
        <position position="157"/>
    </location>
    <ligand>
        <name>S-adenosyl-L-methionine</name>
        <dbReference type="ChEBI" id="CHEBI:59789"/>
    </ligand>
</feature>
<evidence type="ECO:0000256" key="6">
    <source>
        <dbReference type="HAMAP-Rule" id="MF_00074"/>
    </source>
</evidence>
<dbReference type="SUPFAM" id="SSF53335">
    <property type="entry name" value="S-adenosyl-L-methionine-dependent methyltransferases"/>
    <property type="match status" value="1"/>
</dbReference>
<dbReference type="InterPro" id="IPR029063">
    <property type="entry name" value="SAM-dependent_MTases_sf"/>
</dbReference>
<dbReference type="PANTHER" id="PTHR31760:SF0">
    <property type="entry name" value="S-ADENOSYL-L-METHIONINE-DEPENDENT METHYLTRANSFERASES SUPERFAMILY PROTEIN"/>
    <property type="match status" value="1"/>
</dbReference>
<keyword evidence="4 6" id="KW-0808">Transferase</keyword>